<accession>A0A8K0FYF3</accession>
<evidence type="ECO:0000313" key="2">
    <source>
        <dbReference type="EMBL" id="KAF2885210.1"/>
    </source>
</evidence>
<dbReference type="GO" id="GO:0005576">
    <property type="term" value="C:extracellular region"/>
    <property type="evidence" value="ECO:0007669"/>
    <property type="project" value="GOC"/>
</dbReference>
<dbReference type="GO" id="GO:1904158">
    <property type="term" value="P:axonemal central apparatus assembly"/>
    <property type="evidence" value="ECO:0007669"/>
    <property type="project" value="TreeGrafter"/>
</dbReference>
<feature type="region of interest" description="Disordered" evidence="1">
    <location>
        <begin position="286"/>
        <end position="318"/>
    </location>
</feature>
<dbReference type="PANTHER" id="PTHR21963">
    <property type="entry name" value="PF6"/>
    <property type="match status" value="1"/>
</dbReference>
<dbReference type="OrthoDB" id="10257153at2759"/>
<dbReference type="Proteomes" id="UP000801492">
    <property type="component" value="Unassembled WGS sequence"/>
</dbReference>
<dbReference type="GO" id="GO:0003351">
    <property type="term" value="P:epithelial cilium movement involved in extracellular fluid movement"/>
    <property type="evidence" value="ECO:0007669"/>
    <property type="project" value="TreeGrafter"/>
</dbReference>
<organism evidence="2 3">
    <name type="scientific">Ignelater luminosus</name>
    <name type="common">Cucubano</name>
    <name type="synonym">Pyrophorus luminosus</name>
    <dbReference type="NCBI Taxonomy" id="2038154"/>
    <lineage>
        <taxon>Eukaryota</taxon>
        <taxon>Metazoa</taxon>
        <taxon>Ecdysozoa</taxon>
        <taxon>Arthropoda</taxon>
        <taxon>Hexapoda</taxon>
        <taxon>Insecta</taxon>
        <taxon>Pterygota</taxon>
        <taxon>Neoptera</taxon>
        <taxon>Endopterygota</taxon>
        <taxon>Coleoptera</taxon>
        <taxon>Polyphaga</taxon>
        <taxon>Elateriformia</taxon>
        <taxon>Elateroidea</taxon>
        <taxon>Elateridae</taxon>
        <taxon>Agrypninae</taxon>
        <taxon>Pyrophorini</taxon>
        <taxon>Ignelater</taxon>
    </lineage>
</organism>
<reference evidence="2" key="1">
    <citation type="submission" date="2019-08" db="EMBL/GenBank/DDBJ databases">
        <title>The genome of the North American firefly Photinus pyralis.</title>
        <authorList>
            <consortium name="Photinus pyralis genome working group"/>
            <person name="Fallon T.R."/>
            <person name="Sander Lower S.E."/>
            <person name="Weng J.-K."/>
        </authorList>
    </citation>
    <scope>NUCLEOTIDE SEQUENCE</scope>
    <source>
        <strain evidence="2">TRF0915ILg1</strain>
        <tissue evidence="2">Whole body</tissue>
    </source>
</reference>
<protein>
    <submittedName>
        <fullName evidence="2">Uncharacterized protein</fullName>
    </submittedName>
</protein>
<evidence type="ECO:0000313" key="3">
    <source>
        <dbReference type="Proteomes" id="UP000801492"/>
    </source>
</evidence>
<dbReference type="GO" id="GO:1990716">
    <property type="term" value="C:axonemal central apparatus"/>
    <property type="evidence" value="ECO:0007669"/>
    <property type="project" value="TreeGrafter"/>
</dbReference>
<comment type="caution">
    <text evidence="2">The sequence shown here is derived from an EMBL/GenBank/DDBJ whole genome shotgun (WGS) entry which is preliminary data.</text>
</comment>
<dbReference type="AlphaFoldDB" id="A0A8K0FYF3"/>
<dbReference type="PANTHER" id="PTHR21963:SF1">
    <property type="entry name" value="SPERM-ASSOCIATED ANTIGEN 17"/>
    <property type="match status" value="1"/>
</dbReference>
<sequence length="775" mass="88677">MANSYGRMTSRLLDINIEKLVQSTPVLLWKGYPYDENIQQKVLNKIYNLQYIADYLELPMKELEYTIHSIFFSSLGCCRHNCDNNLCSLQSLFPKKNYTKTPIVLKSDIPLQFKIERLEDAEEDLEITIPYVQYLNKPNLYEAKNIMAYRWYEILPVLSTLQELYKAQNDYLCLDHKYCSFDDSILLRYHNCVDEFGINITKWDQSLRTPISTVREFCRYVIHVESQWLKKEEEKYIERFNKKYSDALQEECKLKKTFYPDLIFKDDDFVQRGSIKWKAIQELKKTEEKPQQVDKKSGKDKNVAKDKGKGSKGGTAPPSQIVLLEKLSKPALPPAHSQPSLHSAKENEPFSFYAYDISNSRVQLTAPTQLLQDDSTSSYFGVYDHYKDVGNVVKDKKSVTHRVSLKMVYEKQHTSNTNIPEPYNDVTENDTTIHAACKSLVPCHTIDDSFTFHHYYEKCDKCLLKAKSEPQSEHKGLPSSKRSKFESDTVVNIPSKGDGTKTSVGTDASIVTSGYPSSSCIQAFSSNMIPTLDVSPESSLLDYCLSEDLATVDANTVVLNKNDYKETESKMVLFSVTSLKEKELELLEQEPYVQRNPDEAVVAIENIVANTKSMPVKLLRKNVMYEPLKPAERECSKTLIPNQSFHECRKCILRLEEDTLNKSDSLSHFKSKSVASLLATLKRTQSDDNFSSTDKERITASLLNIIEDLPIKPHVAKHETSKFISKVFDEDDRTAKGLRPGRSQLILTPTKVPLKRVTRKTVGSQTQPNVQDQNI</sequence>
<evidence type="ECO:0000256" key="1">
    <source>
        <dbReference type="SAM" id="MobiDB-lite"/>
    </source>
</evidence>
<name>A0A8K0FYF3_IGNLU</name>
<proteinExistence type="predicted"/>
<dbReference type="EMBL" id="VTPC01089980">
    <property type="protein sequence ID" value="KAF2885210.1"/>
    <property type="molecule type" value="Genomic_DNA"/>
</dbReference>
<feature type="compositionally biased region" description="Basic and acidic residues" evidence="1">
    <location>
        <begin position="286"/>
        <end position="309"/>
    </location>
</feature>
<keyword evidence="3" id="KW-1185">Reference proteome</keyword>
<dbReference type="InterPro" id="IPR026173">
    <property type="entry name" value="SPAG17"/>
</dbReference>
<gene>
    <name evidence="2" type="ORF">ILUMI_20966</name>
</gene>